<keyword evidence="2" id="KW-0677">Repeat</keyword>
<keyword evidence="5" id="KW-1185">Reference proteome</keyword>
<gene>
    <name evidence="4" type="ORF">J5N97_008779</name>
</gene>
<evidence type="ECO:0000313" key="5">
    <source>
        <dbReference type="Proteomes" id="UP001085076"/>
    </source>
</evidence>
<evidence type="ECO:0008006" key="6">
    <source>
        <dbReference type="Google" id="ProtNLM"/>
    </source>
</evidence>
<feature type="repeat" description="PPR" evidence="3">
    <location>
        <begin position="199"/>
        <end position="233"/>
    </location>
</feature>
<dbReference type="Pfam" id="PF13041">
    <property type="entry name" value="PPR_2"/>
    <property type="match status" value="2"/>
</dbReference>
<feature type="repeat" description="PPR" evidence="3">
    <location>
        <begin position="269"/>
        <end position="303"/>
    </location>
</feature>
<sequence length="725" mass="81143">MSSKVAPFFISKRFHVWVSLKLRFCSIPFASHVSPSETDRMRSDSGALESVTRSLKKNLHPESLIRVLDAMPDFDLSISVFKWASKQRNFHHTAKTFVHMLLKLGIAGRHQEMDFFLKEMLKLESPHKEEGLDHLINSFFMNDRIREALLVFENACLASHKISISTCNLLLKNLVSNKGDLQPVLFVYKEMVKTGILPNTETLNCLIQALFESGWIDLAQEQFHRMNKKRCGPNTRTFEIVISGLCLSGRVDESIKFLDQMLEAGFPIDIDFYENVIPLFCRVGKYKEASKLFKLMKAEGFSPGSYLYGVLIHSLSENLDLDEAIEQFEEMADVGVAPMTSIYVDIVNGYCKQGKLSQAMDFLRDYSVSEVEPHNALLKGCCDMGRFPEAIGFLGSMVGSMLCDNLSWNILIRGLCEKGEVGNAFKILGRMIVFSYVPDQVTLSAIIIGCCRKYAYQNALCNFKLIIANNMCMDSESCSELIEGLCHVNKIQEAVEVFSYITDKDGTLSTNSLNALVEGICHLGKVDEAIRIRSLACCRGVYSVPATYAIIICELLALNKEGNIRAFLSQILVEGCKIDVNLYSLLIHGLCAENAAREAALFFNLMVGDGFILDSETLEMLMSYLVKISHLHMVIHCLDEVFNNDELLTPPICNMVIGGLLKEGYKSEASKYLNMMLEKSWVPDADTHALLVGNFNLEKGGGTDKVNELDNDDNLSNILAEGLEN</sequence>
<feature type="repeat" description="PPR" evidence="3">
    <location>
        <begin position="234"/>
        <end position="268"/>
    </location>
</feature>
<feature type="repeat" description="PPR" evidence="3">
    <location>
        <begin position="339"/>
        <end position="373"/>
    </location>
</feature>
<accession>A0A9D5HL28</accession>
<dbReference type="SUPFAM" id="SSF81901">
    <property type="entry name" value="HCP-like"/>
    <property type="match status" value="1"/>
</dbReference>
<dbReference type="InterPro" id="IPR002885">
    <property type="entry name" value="PPR_rpt"/>
</dbReference>
<organism evidence="4 5">
    <name type="scientific">Dioscorea zingiberensis</name>
    <dbReference type="NCBI Taxonomy" id="325984"/>
    <lineage>
        <taxon>Eukaryota</taxon>
        <taxon>Viridiplantae</taxon>
        <taxon>Streptophyta</taxon>
        <taxon>Embryophyta</taxon>
        <taxon>Tracheophyta</taxon>
        <taxon>Spermatophyta</taxon>
        <taxon>Magnoliopsida</taxon>
        <taxon>Liliopsida</taxon>
        <taxon>Dioscoreales</taxon>
        <taxon>Dioscoreaceae</taxon>
        <taxon>Dioscorea</taxon>
    </lineage>
</organism>
<feature type="repeat" description="PPR" evidence="3">
    <location>
        <begin position="404"/>
        <end position="438"/>
    </location>
</feature>
<comment type="caution">
    <text evidence="4">The sequence shown here is derived from an EMBL/GenBank/DDBJ whole genome shotgun (WGS) entry which is preliminary data.</text>
</comment>
<evidence type="ECO:0000256" key="2">
    <source>
        <dbReference type="ARBA" id="ARBA00022737"/>
    </source>
</evidence>
<evidence type="ECO:0000256" key="1">
    <source>
        <dbReference type="ARBA" id="ARBA00007626"/>
    </source>
</evidence>
<evidence type="ECO:0000313" key="4">
    <source>
        <dbReference type="EMBL" id="KAJ0980524.1"/>
    </source>
</evidence>
<reference evidence="4" key="1">
    <citation type="submission" date="2021-03" db="EMBL/GenBank/DDBJ databases">
        <authorList>
            <person name="Li Z."/>
            <person name="Yang C."/>
        </authorList>
    </citation>
    <scope>NUCLEOTIDE SEQUENCE</scope>
    <source>
        <strain evidence="4">Dzin_1.0</strain>
        <tissue evidence="4">Leaf</tissue>
    </source>
</reference>
<feature type="repeat" description="PPR" evidence="3">
    <location>
        <begin position="579"/>
        <end position="613"/>
    </location>
</feature>
<feature type="repeat" description="PPR" evidence="3">
    <location>
        <begin position="163"/>
        <end position="198"/>
    </location>
</feature>
<dbReference type="EMBL" id="JAGGNH010000002">
    <property type="protein sequence ID" value="KAJ0980524.1"/>
    <property type="molecule type" value="Genomic_DNA"/>
</dbReference>
<dbReference type="GO" id="GO:0003729">
    <property type="term" value="F:mRNA binding"/>
    <property type="evidence" value="ECO:0007669"/>
    <property type="project" value="TreeGrafter"/>
</dbReference>
<dbReference type="InterPro" id="IPR011990">
    <property type="entry name" value="TPR-like_helical_dom_sf"/>
</dbReference>
<dbReference type="PROSITE" id="PS51375">
    <property type="entry name" value="PPR"/>
    <property type="match status" value="8"/>
</dbReference>
<proteinExistence type="inferred from homology"/>
<dbReference type="PANTHER" id="PTHR47938">
    <property type="entry name" value="RESPIRATORY COMPLEX I CHAPERONE (CIA84), PUTATIVE (AFU_ORTHOLOGUE AFUA_2G06020)-RELATED"/>
    <property type="match status" value="1"/>
</dbReference>
<dbReference type="Gene3D" id="1.25.40.10">
    <property type="entry name" value="Tetratricopeptide repeat domain"/>
    <property type="match status" value="5"/>
</dbReference>
<feature type="repeat" description="PPR" evidence="3">
    <location>
        <begin position="304"/>
        <end position="338"/>
    </location>
</feature>
<dbReference type="Pfam" id="PF01535">
    <property type="entry name" value="PPR"/>
    <property type="match status" value="5"/>
</dbReference>
<dbReference type="NCBIfam" id="TIGR00756">
    <property type="entry name" value="PPR"/>
    <property type="match status" value="4"/>
</dbReference>
<dbReference type="PANTHER" id="PTHR47938:SF46">
    <property type="entry name" value="PENTACOTRIPEPTIDE-REPEAT REGION OF PRORP DOMAIN-CONTAINING PROTEIN"/>
    <property type="match status" value="1"/>
</dbReference>
<dbReference type="AlphaFoldDB" id="A0A9D5HL28"/>
<dbReference type="Proteomes" id="UP001085076">
    <property type="component" value="Miscellaneous, Linkage group lg02"/>
</dbReference>
<dbReference type="OrthoDB" id="185373at2759"/>
<name>A0A9D5HL28_9LILI</name>
<evidence type="ECO:0000256" key="3">
    <source>
        <dbReference type="PROSITE-ProRule" id="PRU00708"/>
    </source>
</evidence>
<comment type="similarity">
    <text evidence="1">Belongs to the PPR family. P subfamily.</text>
</comment>
<reference evidence="4" key="2">
    <citation type="journal article" date="2022" name="Hortic Res">
        <title>The genome of Dioscorea zingiberensis sheds light on the biosynthesis, origin and evolution of the medicinally important diosgenin saponins.</title>
        <authorList>
            <person name="Li Y."/>
            <person name="Tan C."/>
            <person name="Li Z."/>
            <person name="Guo J."/>
            <person name="Li S."/>
            <person name="Chen X."/>
            <person name="Wang C."/>
            <person name="Dai X."/>
            <person name="Yang H."/>
            <person name="Song W."/>
            <person name="Hou L."/>
            <person name="Xu J."/>
            <person name="Tong Z."/>
            <person name="Xu A."/>
            <person name="Yuan X."/>
            <person name="Wang W."/>
            <person name="Yang Q."/>
            <person name="Chen L."/>
            <person name="Sun Z."/>
            <person name="Wang K."/>
            <person name="Pan B."/>
            <person name="Chen J."/>
            <person name="Bao Y."/>
            <person name="Liu F."/>
            <person name="Qi X."/>
            <person name="Gang D.R."/>
            <person name="Wen J."/>
            <person name="Li J."/>
        </authorList>
    </citation>
    <scope>NUCLEOTIDE SEQUENCE</scope>
    <source>
        <strain evidence="4">Dzin_1.0</strain>
    </source>
</reference>
<dbReference type="Pfam" id="PF13812">
    <property type="entry name" value="PPR_3"/>
    <property type="match status" value="1"/>
</dbReference>
<protein>
    <recommendedName>
        <fullName evidence="6">Pentatricopeptide repeat-containing protein</fullName>
    </recommendedName>
</protein>